<gene>
    <name evidence="3" type="ORF">OFUS_LOCUS21345</name>
</gene>
<dbReference type="Pfam" id="PF07699">
    <property type="entry name" value="Ephrin_rec_like"/>
    <property type="match status" value="1"/>
</dbReference>
<organism evidence="3 4">
    <name type="scientific">Owenia fusiformis</name>
    <name type="common">Polychaete worm</name>
    <dbReference type="NCBI Taxonomy" id="6347"/>
    <lineage>
        <taxon>Eukaryota</taxon>
        <taxon>Metazoa</taxon>
        <taxon>Spiralia</taxon>
        <taxon>Lophotrochozoa</taxon>
        <taxon>Annelida</taxon>
        <taxon>Polychaeta</taxon>
        <taxon>Sedentaria</taxon>
        <taxon>Canalipalpata</taxon>
        <taxon>Sabellida</taxon>
        <taxon>Oweniida</taxon>
        <taxon>Oweniidae</taxon>
        <taxon>Owenia</taxon>
    </lineage>
</organism>
<feature type="compositionally biased region" description="Low complexity" evidence="1">
    <location>
        <begin position="87"/>
        <end position="120"/>
    </location>
</feature>
<evidence type="ECO:0000313" key="3">
    <source>
        <dbReference type="EMBL" id="CAH1796995.1"/>
    </source>
</evidence>
<evidence type="ECO:0000259" key="2">
    <source>
        <dbReference type="SMART" id="SM00429"/>
    </source>
</evidence>
<dbReference type="AlphaFoldDB" id="A0A8S4PS89"/>
<comment type="caution">
    <text evidence="3">The sequence shown here is derived from an EMBL/GenBank/DDBJ whole genome shotgun (WGS) entry which is preliminary data.</text>
</comment>
<feature type="region of interest" description="Disordered" evidence="1">
    <location>
        <begin position="85"/>
        <end position="120"/>
    </location>
</feature>
<keyword evidence="4" id="KW-1185">Reference proteome</keyword>
<protein>
    <recommendedName>
        <fullName evidence="2">IPT/TIG domain-containing protein</fullName>
    </recommendedName>
</protein>
<dbReference type="Gene3D" id="2.60.40.10">
    <property type="entry name" value="Immunoglobulins"/>
    <property type="match status" value="1"/>
</dbReference>
<name>A0A8S4PS89_OWEFU</name>
<feature type="domain" description="IPT/TIG" evidence="2">
    <location>
        <begin position="185"/>
        <end position="281"/>
    </location>
</feature>
<feature type="non-terminal residue" evidence="3">
    <location>
        <position position="284"/>
    </location>
</feature>
<feature type="non-terminal residue" evidence="3">
    <location>
        <position position="1"/>
    </location>
</feature>
<dbReference type="InterPro" id="IPR013783">
    <property type="entry name" value="Ig-like_fold"/>
</dbReference>
<sequence length="284" mass="31161">NLNDTSTEPFTLNDTSTEPFTLNDTTIDPFFTTTRPFHLNDSTTEPFHQNQTTTRPFYTYLNTTDSFYLNHTTTVQTTLRNATPNKTAVSTPTYHATTTTPATSTTTTTRTTSTTTLSTTTSKYPRGCQSGFAPEGPSERCVPCQPGFYKDSHGRQPCTRCPGDRHGIHAATYPGATSVAECTFAPYIAHIYPNFGPMAGGTMISIELQHIRLHETVVTVNVVGVPCNITSNTTEADGMTSIVNCSAQRSEVTGRGKIEVYLDFAKLNRTLDNVNSTYTYMENP</sequence>
<evidence type="ECO:0000313" key="4">
    <source>
        <dbReference type="Proteomes" id="UP000749559"/>
    </source>
</evidence>
<reference evidence="3" key="1">
    <citation type="submission" date="2022-03" db="EMBL/GenBank/DDBJ databases">
        <authorList>
            <person name="Martin C."/>
        </authorList>
    </citation>
    <scope>NUCLEOTIDE SEQUENCE</scope>
</reference>
<feature type="region of interest" description="Disordered" evidence="1">
    <location>
        <begin position="1"/>
        <end position="23"/>
    </location>
</feature>
<accession>A0A8S4PS89</accession>
<dbReference type="InterPro" id="IPR002909">
    <property type="entry name" value="IPT_dom"/>
</dbReference>
<dbReference type="Proteomes" id="UP000749559">
    <property type="component" value="Unassembled WGS sequence"/>
</dbReference>
<dbReference type="SMART" id="SM00429">
    <property type="entry name" value="IPT"/>
    <property type="match status" value="1"/>
</dbReference>
<dbReference type="EMBL" id="CAIIXF020000010">
    <property type="protein sequence ID" value="CAH1796995.1"/>
    <property type="molecule type" value="Genomic_DNA"/>
</dbReference>
<dbReference type="SMART" id="SM01411">
    <property type="entry name" value="Ephrin_rec_like"/>
    <property type="match status" value="1"/>
</dbReference>
<dbReference type="Gene3D" id="2.10.50.10">
    <property type="entry name" value="Tumor Necrosis Factor Receptor, subunit A, domain 2"/>
    <property type="match status" value="1"/>
</dbReference>
<proteinExistence type="predicted"/>
<evidence type="ECO:0000256" key="1">
    <source>
        <dbReference type="SAM" id="MobiDB-lite"/>
    </source>
</evidence>
<dbReference type="InterPro" id="IPR011641">
    <property type="entry name" value="Tyr-kin_ephrin_A/B_rcpt-like"/>
</dbReference>